<dbReference type="Gene3D" id="1.10.510.10">
    <property type="entry name" value="Transferase(Phosphotransferase) domain 1"/>
    <property type="match status" value="2"/>
</dbReference>
<feature type="compositionally biased region" description="Basic and acidic residues" evidence="5">
    <location>
        <begin position="290"/>
        <end position="306"/>
    </location>
</feature>
<dbReference type="InterPro" id="IPR000719">
    <property type="entry name" value="Prot_kinase_dom"/>
</dbReference>
<dbReference type="PANTHER" id="PTHR48016">
    <property type="entry name" value="MAP KINASE KINASE KINASE SSK2-RELATED-RELATED"/>
    <property type="match status" value="1"/>
</dbReference>
<feature type="region of interest" description="Disordered" evidence="5">
    <location>
        <begin position="618"/>
        <end position="645"/>
    </location>
</feature>
<dbReference type="GO" id="GO:0005524">
    <property type="term" value="F:ATP binding"/>
    <property type="evidence" value="ECO:0007669"/>
    <property type="project" value="UniProtKB-KW"/>
</dbReference>
<keyword evidence="1" id="KW-0808">Transferase</keyword>
<dbReference type="PROSITE" id="PS00108">
    <property type="entry name" value="PROTEIN_KINASE_ST"/>
    <property type="match status" value="1"/>
</dbReference>
<evidence type="ECO:0000256" key="2">
    <source>
        <dbReference type="ARBA" id="ARBA00022741"/>
    </source>
</evidence>
<dbReference type="EMBL" id="JBAMZK010000008">
    <property type="protein sequence ID" value="KAL0512223.1"/>
    <property type="molecule type" value="Genomic_DNA"/>
</dbReference>
<keyword evidence="2" id="KW-0547">Nucleotide-binding</keyword>
<dbReference type="InterPro" id="IPR008271">
    <property type="entry name" value="Ser/Thr_kinase_AS"/>
</dbReference>
<feature type="domain" description="Protein kinase" evidence="6">
    <location>
        <begin position="1189"/>
        <end position="1881"/>
    </location>
</feature>
<keyword evidence="8" id="KW-1185">Reference proteome</keyword>
<feature type="compositionally biased region" description="Polar residues" evidence="5">
    <location>
        <begin position="620"/>
        <end position="632"/>
    </location>
</feature>
<reference evidence="7 8" key="1">
    <citation type="submission" date="2024-02" db="EMBL/GenBank/DDBJ databases">
        <title>FIRST GENOME SEQUENCES OF Leishmania (Viannia) shawi, Leishmania (Viannia) lindenbergi AND Leishmania (Viannia) utingensis.</title>
        <authorList>
            <person name="Resadore F."/>
            <person name="Custodio M.G.F."/>
            <person name="Boite M.C."/>
            <person name="Cupolillo E."/>
            <person name="Ferreira G.E.M."/>
        </authorList>
    </citation>
    <scope>NUCLEOTIDE SEQUENCE [LARGE SCALE GENOMIC DNA]</scope>
    <source>
        <strain evidence="7 8">MHOM/BR/1966/M15733</strain>
    </source>
</reference>
<sequence>MLSDPMVMLTHSAPSAPSPSTATPQLRASTWWRWGTKRSRQNGGHDGGAIDTDSSNSSAASSSVSVTIVVLAALTAATASITYHVYQLLTRSSYRHRSQSAPRCRPRTRHGEVLGSSPASEITMESVDTAAPLSHNTARSGSSTGWRSSSVDGCGSAAAHVVARANPSSAVGSEGELDQGRLREEDVGVRQLSLIPVAGIATDAGALCGNRDMSFGQHSGLSSQLAHDGTAALHDRRTTSATAANPSPPPPATPRVLLSSPYDLESYGLQGLAGGAHGWRRVFGLLKPEPRRRSERDGPFAEDRDAAVAGAPGHRAPRSLTRTYEDSRVTAVEDPALLRESVRAIAQATAAAETKSPAQSTSTAASMYRSDVVKSDVSVHSSTSRQSVTMAKPHAAQWYSHDRQLSSVTAITAVSTSTNVSTQQSPSPRLILPAAEAPTPPSRFLNSLSFHVLHYLSFCASRSTGNAPGVNTTAGEANSSTAGSGMHTMSTANTYVTSAALAMAQRNLQRDISALVAATASVRPAASASSTSSASRTHTACCSTMSLVTVSPRAADTAFCKSQLRDQEVAAAGPCLSVVTLHTSSSRSIGQSKKGLTAEEEEGAAQHVVGSRVLMEEDGQQQGIGRSPNPQGTDVCHEEPDSSWQRDISVTRSDRSQCGVTMLDSAQERKVAPLPSLTAPSGVAAAAVGAAAECCVSPVLPKEASTEASDAAGTEPTGEPRFPPSTAHRRTIAEQLAILTGRREQQRLYTQQLLESRRLTRLGSGVENGLVSPLATPSSPTYTDAAAVPTMMDFSSTELSSTSTSGMCGPSSGASQYYTDTAPGVYYSSLLQLYHYESHAYSDITTEVQQWRRQRQWDHIASLGACAPTTPKARVGDEGVVNGAHTTTRMATGVATAKAAASRRSMERSAVETSLTAATEAAAALKASASAGTAGLTSGVGSVAPLGQSKLASPSNERRVDDLTVKQQDDGSASYSISLTYHDSETGTSRTVKTSALPPLRRCDAGAPPPGLSSLSGGPAVRPAPHTTHPAMAAALTSLAAGVTFPTHSRSVSGGAAAHARAAGSALALPEMVTATGKSLLQAQRCRAFNAEDKNAASTTLCLAEEARASGERPRLAARSSSSAGGILKCCNSSVPALAAADAASANPPCNTEATATPGRILPFAAPLPPTEPQHGPRLRGVAGRNGEMAIGAFLGGGACGKVYECLNTETGQVLAAKQIVFDAKDRRLRTRLKQLELELEVLTLAARHHVPWIVGFFGAEKRGHSVLMYLEYCRHGSLLDYMVEGNSADAAVWSPSAGPDGAAPQLLTGHAGGSSGRCFDANGSPPVAAVKTRGRNADTMNNAANSLITNSPLQGLREVRKRHTQPAAAPTLSCQEQQRQQQQQTTDVGSTTTGEVQREETEAAATSGHASPHVCTRQEESVEGEEYAAHRGEAGLAVAAASVSSSASSVVFSGSALDTMPLSEALNPQMPPLSIEQAQRFAKQIVEGLCFLHQHNYAHLDVKTANVLVAADEECRLADLGCAMRLQPPPPASLWQQQGEPAGTGNPVKGGPDGDLDDALSPPPYPVLVDRDAITELRGTALYMAPEMIRFESHVIGSPADVWSLGCVVMEMTTGCAPWRHISKDKLRVLYRIGSARDELPLPPLIHAWAEKAREWLAQERLSATAAAAPAAEQQDVVEACAMEADDVAQAPCSCSATKMYPEDSDVDRSDDVVCGNRDKAASDKLGEPCSSRRRLEQGASGSDSSSMAVDRAGKQGPPAFSVVDTSRSSCEDNATQRSWSSLAPDMPAALSTLTTSARASASSLSFARVVSAPTAGPLIDPTKGDDENAAAVEAEERLFRGQSRVMRLYVALEDFVAACVKLRPEDRSSAAELLRHPFLTLCKDDV</sequence>
<dbReference type="GO" id="GO:0004672">
    <property type="term" value="F:protein kinase activity"/>
    <property type="evidence" value="ECO:0007669"/>
    <property type="project" value="InterPro"/>
</dbReference>
<evidence type="ECO:0000256" key="3">
    <source>
        <dbReference type="ARBA" id="ARBA00022777"/>
    </source>
</evidence>
<dbReference type="PROSITE" id="PS50011">
    <property type="entry name" value="PROTEIN_KINASE_DOM"/>
    <property type="match status" value="1"/>
</dbReference>
<feature type="region of interest" description="Disordered" evidence="5">
    <location>
        <begin position="1"/>
        <end position="25"/>
    </location>
</feature>
<feature type="region of interest" description="Disordered" evidence="5">
    <location>
        <begin position="95"/>
        <end position="115"/>
    </location>
</feature>
<feature type="compositionally biased region" description="Basic residues" evidence="5">
    <location>
        <begin position="95"/>
        <end position="108"/>
    </location>
</feature>
<evidence type="ECO:0000259" key="6">
    <source>
        <dbReference type="PROSITE" id="PS50011"/>
    </source>
</evidence>
<name>A0AAW3ASH9_9TRYP</name>
<dbReference type="InterPro" id="IPR011009">
    <property type="entry name" value="Kinase-like_dom_sf"/>
</dbReference>
<feature type="compositionally biased region" description="Low complexity" evidence="5">
    <location>
        <begin position="1012"/>
        <end position="1024"/>
    </location>
</feature>
<dbReference type="InterPro" id="IPR050538">
    <property type="entry name" value="MAP_kinase_kinase_kinase"/>
</dbReference>
<feature type="region of interest" description="Disordered" evidence="5">
    <location>
        <begin position="705"/>
        <end position="729"/>
    </location>
</feature>
<feature type="region of interest" description="Disordered" evidence="5">
    <location>
        <begin position="37"/>
        <end position="59"/>
    </location>
</feature>
<evidence type="ECO:0000313" key="8">
    <source>
        <dbReference type="Proteomes" id="UP001500131"/>
    </source>
</evidence>
<feature type="region of interest" description="Disordered" evidence="5">
    <location>
        <begin position="1530"/>
        <end position="1563"/>
    </location>
</feature>
<comment type="caution">
    <text evidence="7">The sequence shown here is derived from an EMBL/GenBank/DDBJ whole genome shotgun (WGS) entry which is preliminary data.</text>
</comment>
<dbReference type="PANTHER" id="PTHR48016:SF56">
    <property type="entry name" value="MAPKK KINASE"/>
    <property type="match status" value="1"/>
</dbReference>
<proteinExistence type="predicted"/>
<dbReference type="Pfam" id="PF00069">
    <property type="entry name" value="Pkinase"/>
    <property type="match status" value="3"/>
</dbReference>
<accession>A0AAW3ASH9</accession>
<feature type="region of interest" description="Disordered" evidence="5">
    <location>
        <begin position="1360"/>
        <end position="1429"/>
    </location>
</feature>
<gene>
    <name evidence="7" type="ORF">Q4I31_001323</name>
</gene>
<keyword evidence="4" id="KW-0067">ATP-binding</keyword>
<feature type="region of interest" description="Disordered" evidence="5">
    <location>
        <begin position="290"/>
        <end position="319"/>
    </location>
</feature>
<dbReference type="FunFam" id="1.10.510.10:FF:001375">
    <property type="entry name" value="Protein kinase, putative"/>
    <property type="match status" value="1"/>
</dbReference>
<feature type="region of interest" description="Disordered" evidence="5">
    <location>
        <begin position="939"/>
        <end position="969"/>
    </location>
</feature>
<feature type="compositionally biased region" description="Basic and acidic residues" evidence="5">
    <location>
        <begin position="956"/>
        <end position="969"/>
    </location>
</feature>
<feature type="region of interest" description="Disordered" evidence="5">
    <location>
        <begin position="984"/>
        <end position="1024"/>
    </location>
</feature>
<dbReference type="SMART" id="SM00220">
    <property type="entry name" value="S_TKc"/>
    <property type="match status" value="1"/>
</dbReference>
<evidence type="ECO:0000256" key="4">
    <source>
        <dbReference type="ARBA" id="ARBA00022840"/>
    </source>
</evidence>
<dbReference type="SUPFAM" id="SSF56112">
    <property type="entry name" value="Protein kinase-like (PK-like)"/>
    <property type="match status" value="1"/>
</dbReference>
<feature type="region of interest" description="Disordered" evidence="5">
    <location>
        <begin position="236"/>
        <end position="257"/>
    </location>
</feature>
<organism evidence="7 8">
    <name type="scientific">Leishmania lindenbergi</name>
    <dbReference type="NCBI Taxonomy" id="651832"/>
    <lineage>
        <taxon>Eukaryota</taxon>
        <taxon>Discoba</taxon>
        <taxon>Euglenozoa</taxon>
        <taxon>Kinetoplastea</taxon>
        <taxon>Metakinetoplastina</taxon>
        <taxon>Trypanosomatida</taxon>
        <taxon>Trypanosomatidae</taxon>
        <taxon>Leishmaniinae</taxon>
        <taxon>Leishmania</taxon>
    </lineage>
</organism>
<feature type="region of interest" description="Disordered" evidence="5">
    <location>
        <begin position="1720"/>
        <end position="1770"/>
    </location>
</feature>
<dbReference type="Proteomes" id="UP001500131">
    <property type="component" value="Unassembled WGS sequence"/>
</dbReference>
<feature type="compositionally biased region" description="Low complexity" evidence="5">
    <location>
        <begin position="1376"/>
        <end position="1385"/>
    </location>
</feature>
<feature type="compositionally biased region" description="Polar residues" evidence="5">
    <location>
        <begin position="1386"/>
        <end position="1396"/>
    </location>
</feature>
<evidence type="ECO:0000256" key="5">
    <source>
        <dbReference type="SAM" id="MobiDB-lite"/>
    </source>
</evidence>
<evidence type="ECO:0000256" key="1">
    <source>
        <dbReference type="ARBA" id="ARBA00022679"/>
    </source>
</evidence>
<evidence type="ECO:0000313" key="7">
    <source>
        <dbReference type="EMBL" id="KAL0512223.1"/>
    </source>
</evidence>
<keyword evidence="3" id="KW-0418">Kinase</keyword>
<feature type="compositionally biased region" description="Low complexity" evidence="5">
    <location>
        <begin position="12"/>
        <end position="24"/>
    </location>
</feature>
<protein>
    <recommendedName>
        <fullName evidence="6">Protein kinase domain-containing protein</fullName>
    </recommendedName>
</protein>
<feature type="compositionally biased region" description="Polar residues" evidence="5">
    <location>
        <begin position="984"/>
        <end position="994"/>
    </location>
</feature>